<keyword evidence="3" id="KW-0808">Transferase</keyword>
<organism evidence="15 16">
    <name type="scientific">Haemonchus contortus</name>
    <name type="common">Barber pole worm</name>
    <dbReference type="NCBI Taxonomy" id="6289"/>
    <lineage>
        <taxon>Eukaryota</taxon>
        <taxon>Metazoa</taxon>
        <taxon>Ecdysozoa</taxon>
        <taxon>Nematoda</taxon>
        <taxon>Chromadorea</taxon>
        <taxon>Rhabditida</taxon>
        <taxon>Rhabditina</taxon>
        <taxon>Rhabditomorpha</taxon>
        <taxon>Strongyloidea</taxon>
        <taxon>Trichostrongylidae</taxon>
        <taxon>Haemonchus</taxon>
    </lineage>
</organism>
<keyword evidence="7" id="KW-0496">Mitochondrion</keyword>
<dbReference type="Proteomes" id="UP000025227">
    <property type="component" value="Unplaced"/>
</dbReference>
<dbReference type="SUPFAM" id="SSF69593">
    <property type="entry name" value="Glycerol-3-phosphate (1)-acyltransferase"/>
    <property type="match status" value="1"/>
</dbReference>
<dbReference type="GO" id="GO:0005743">
    <property type="term" value="C:mitochondrial inner membrane"/>
    <property type="evidence" value="ECO:0007669"/>
    <property type="project" value="UniProtKB-SubCell"/>
</dbReference>
<keyword evidence="4" id="KW-1000">Mitochondrion outer membrane</keyword>
<dbReference type="Pfam" id="PF01553">
    <property type="entry name" value="Acyltransferase"/>
    <property type="match status" value="1"/>
</dbReference>
<evidence type="ECO:0000256" key="1">
    <source>
        <dbReference type="ARBA" id="ARBA00004137"/>
    </source>
</evidence>
<dbReference type="PANTHER" id="PTHR12497">
    <property type="entry name" value="TAZ PROTEIN TAFAZZIN"/>
    <property type="match status" value="1"/>
</dbReference>
<dbReference type="AlphaFoldDB" id="A0A7I4YL64"/>
<name>A0A7I4YL64_HAECO</name>
<dbReference type="InterPro" id="IPR000872">
    <property type="entry name" value="Tafazzin"/>
</dbReference>
<protein>
    <recommendedName>
        <fullName evidence="13">Tafazzin family protein</fullName>
    </recommendedName>
</protein>
<comment type="catalytic activity">
    <reaction evidence="12">
        <text>1,2-di-(9Z-octadecenoyl)-sn-glycero-3-phosphocholine + 1-hexadecanoyl-sn-glycero-3-phosphocholine = 1-hexadecanoyl-2-(9Z-octadecenoyl)-sn-glycero-3-phosphocholine + 1-(9Z-octadecenoyl)-sn-glycero-3-phosphocholine</text>
        <dbReference type="Rhea" id="RHEA:43816"/>
        <dbReference type="ChEBI" id="CHEBI:28610"/>
        <dbReference type="ChEBI" id="CHEBI:72998"/>
        <dbReference type="ChEBI" id="CHEBI:73001"/>
        <dbReference type="ChEBI" id="CHEBI:74669"/>
    </reaction>
    <physiologicalReaction direction="left-to-right" evidence="12">
        <dbReference type="Rhea" id="RHEA:43817"/>
    </physiologicalReaction>
    <physiologicalReaction direction="right-to-left" evidence="12">
        <dbReference type="Rhea" id="RHEA:43818"/>
    </physiologicalReaction>
</comment>
<feature type="domain" description="Phospholipid/glycerol acyltransferase" evidence="14">
    <location>
        <begin position="131"/>
        <end position="254"/>
    </location>
</feature>
<evidence type="ECO:0000259" key="14">
    <source>
        <dbReference type="SMART" id="SM00563"/>
    </source>
</evidence>
<sequence>MSRQLFWNCVTGQVMRSFSRVFSNKELSSSFGSSRRYGISLLAKVGVVHYDQWQQRRKTGTLANKTAALEGFRFPWPFPKKPSPYYNTASYLTIGAVATVAKFLFIRAANELVVHNKERFMNLWMDRSRPLITISNHRSNLDDPLMWSFISTREMYRNIDRHRYTLAAHNICFTTPLHTRFFSLGQCVPCVRGEGVYQKGMDFCVEKLNENGWVHMFPEGRVTVEPLRFKWGVGRLVEDTVVPPLILPIWCTNMSSVWPNHPPYYPRFGNKVEIHIGDPFDSRKLLDELSLKKGWSVLKRRKFITDALQTELFELGETVGNLTKGTAMRILQENRCDNL</sequence>
<dbReference type="CDD" id="cd07989">
    <property type="entry name" value="LPLAT_AGPAT-like"/>
    <property type="match status" value="1"/>
</dbReference>
<evidence type="ECO:0000256" key="12">
    <source>
        <dbReference type="ARBA" id="ARBA00049543"/>
    </source>
</evidence>
<evidence type="ECO:0000256" key="7">
    <source>
        <dbReference type="ARBA" id="ARBA00023128"/>
    </source>
</evidence>
<reference evidence="16" key="1">
    <citation type="submission" date="2020-12" db="UniProtKB">
        <authorList>
            <consortium name="WormBaseParasite"/>
        </authorList>
    </citation>
    <scope>IDENTIFICATION</scope>
    <source>
        <strain evidence="16">MHco3</strain>
    </source>
</reference>
<dbReference type="GO" id="GO:0007007">
    <property type="term" value="P:inner mitochondrial membrane organization"/>
    <property type="evidence" value="ECO:0007669"/>
    <property type="project" value="TreeGrafter"/>
</dbReference>
<evidence type="ECO:0000313" key="16">
    <source>
        <dbReference type="WBParaSite" id="HCON_00115040-00002"/>
    </source>
</evidence>
<keyword evidence="6" id="KW-0443">Lipid metabolism</keyword>
<dbReference type="GO" id="GO:0035965">
    <property type="term" value="P:cardiolipin acyl-chain remodeling"/>
    <property type="evidence" value="ECO:0007669"/>
    <property type="project" value="TreeGrafter"/>
</dbReference>
<evidence type="ECO:0000256" key="8">
    <source>
        <dbReference type="ARBA" id="ARBA00023136"/>
    </source>
</evidence>
<proteinExistence type="inferred from homology"/>
<evidence type="ECO:0000256" key="5">
    <source>
        <dbReference type="ARBA" id="ARBA00022792"/>
    </source>
</evidence>
<evidence type="ECO:0000256" key="13">
    <source>
        <dbReference type="RuleBase" id="RU365062"/>
    </source>
</evidence>
<evidence type="ECO:0000256" key="10">
    <source>
        <dbReference type="ARBA" id="ARBA00024323"/>
    </source>
</evidence>
<comment type="catalytic activity">
    <reaction evidence="11">
        <text>1'-[1,2-diacyl-sn-glycero-3-phospho],3'-[1-acyl-sn-glycero-3-phospho]-glycerol + a 1,2-diacyl-sn-glycero-3-phosphocholine = a cardiolipin + a 1-acyl-sn-glycero-3-phosphocholine</text>
        <dbReference type="Rhea" id="RHEA:33731"/>
        <dbReference type="ChEBI" id="CHEBI:57643"/>
        <dbReference type="ChEBI" id="CHEBI:58168"/>
        <dbReference type="ChEBI" id="CHEBI:62237"/>
        <dbReference type="ChEBI" id="CHEBI:64743"/>
    </reaction>
    <physiologicalReaction direction="left-to-right" evidence="11">
        <dbReference type="Rhea" id="RHEA:33732"/>
    </physiologicalReaction>
    <physiologicalReaction direction="right-to-left" evidence="11">
        <dbReference type="Rhea" id="RHEA:33733"/>
    </physiologicalReaction>
</comment>
<evidence type="ECO:0000256" key="2">
    <source>
        <dbReference type="ARBA" id="ARBA00010524"/>
    </source>
</evidence>
<evidence type="ECO:0000256" key="3">
    <source>
        <dbReference type="ARBA" id="ARBA00022679"/>
    </source>
</evidence>
<dbReference type="GO" id="GO:0047184">
    <property type="term" value="F:1-acylglycerophosphocholine O-acyltransferase activity"/>
    <property type="evidence" value="ECO:0007669"/>
    <property type="project" value="TreeGrafter"/>
</dbReference>
<keyword evidence="9" id="KW-0012">Acyltransferase</keyword>
<keyword evidence="15" id="KW-1185">Reference proteome</keyword>
<dbReference type="PANTHER" id="PTHR12497:SF0">
    <property type="entry name" value="TAFAZZIN"/>
    <property type="match status" value="1"/>
</dbReference>
<keyword evidence="5" id="KW-0999">Mitochondrion inner membrane</keyword>
<keyword evidence="8" id="KW-0472">Membrane</keyword>
<evidence type="ECO:0000256" key="9">
    <source>
        <dbReference type="ARBA" id="ARBA00023315"/>
    </source>
</evidence>
<evidence type="ECO:0000256" key="6">
    <source>
        <dbReference type="ARBA" id="ARBA00023098"/>
    </source>
</evidence>
<dbReference type="OMA" id="WRKKVTV"/>
<dbReference type="GO" id="GO:0005741">
    <property type="term" value="C:mitochondrial outer membrane"/>
    <property type="evidence" value="ECO:0007669"/>
    <property type="project" value="UniProtKB-SubCell"/>
</dbReference>
<dbReference type="PRINTS" id="PR00979">
    <property type="entry name" value="TAFAZZIN"/>
</dbReference>
<evidence type="ECO:0000313" key="15">
    <source>
        <dbReference type="Proteomes" id="UP000025227"/>
    </source>
</evidence>
<evidence type="ECO:0000256" key="11">
    <source>
        <dbReference type="ARBA" id="ARBA00047906"/>
    </source>
</evidence>
<dbReference type="SMART" id="SM00563">
    <property type="entry name" value="PlsC"/>
    <property type="match status" value="1"/>
</dbReference>
<accession>A0A7I4YL64</accession>
<dbReference type="InterPro" id="IPR002123">
    <property type="entry name" value="Plipid/glycerol_acylTrfase"/>
</dbReference>
<evidence type="ECO:0000256" key="4">
    <source>
        <dbReference type="ARBA" id="ARBA00022787"/>
    </source>
</evidence>
<comment type="similarity">
    <text evidence="2 13">Belongs to the taffazin family.</text>
</comment>
<dbReference type="WBParaSite" id="HCON_00115040-00002">
    <property type="protein sequence ID" value="HCON_00115040-00002"/>
    <property type="gene ID" value="HCON_00115040"/>
</dbReference>
<comment type="subcellular location">
    <subcellularLocation>
        <location evidence="1">Mitochondrion inner membrane</location>
        <topology evidence="1">Peripheral membrane protein</topology>
        <orientation evidence="1">Intermembrane side</orientation>
    </subcellularLocation>
    <subcellularLocation>
        <location evidence="10">Mitochondrion outer membrane</location>
        <topology evidence="10">Peripheral membrane protein</topology>
        <orientation evidence="10">Intermembrane side</orientation>
    </subcellularLocation>
</comment>
<dbReference type="OrthoDB" id="193467at2759"/>